<dbReference type="EMBL" id="JAOCGG010000033">
    <property type="protein sequence ID" value="MDH1631740.1"/>
    <property type="molecule type" value="Genomic_DNA"/>
</dbReference>
<protein>
    <submittedName>
        <fullName evidence="4">GNAT family N-acetyltransferase</fullName>
    </submittedName>
</protein>
<dbReference type="PROSITE" id="PS51186">
    <property type="entry name" value="GNAT"/>
    <property type="match status" value="1"/>
</dbReference>
<gene>
    <name evidence="4" type="ORF">N5I14_15950</name>
</gene>
<evidence type="ECO:0000259" key="3">
    <source>
        <dbReference type="PROSITE" id="PS51186"/>
    </source>
</evidence>
<dbReference type="InterPro" id="IPR000182">
    <property type="entry name" value="GNAT_dom"/>
</dbReference>
<evidence type="ECO:0000256" key="1">
    <source>
        <dbReference type="ARBA" id="ARBA00022679"/>
    </source>
</evidence>
<feature type="domain" description="N-acetyltransferase" evidence="3">
    <location>
        <begin position="5"/>
        <end position="152"/>
    </location>
</feature>
<dbReference type="PANTHER" id="PTHR43877:SF2">
    <property type="entry name" value="AMINOALKYLPHOSPHONATE N-ACETYLTRANSFERASE-RELATED"/>
    <property type="match status" value="1"/>
</dbReference>
<proteinExistence type="predicted"/>
<keyword evidence="1" id="KW-0808">Transferase</keyword>
<comment type="caution">
    <text evidence="4">The sequence shown here is derived from an EMBL/GenBank/DDBJ whole genome shotgun (WGS) entry which is preliminary data.</text>
</comment>
<name>A0AA42RYI5_9PSED</name>
<dbReference type="GO" id="GO:0016747">
    <property type="term" value="F:acyltransferase activity, transferring groups other than amino-acyl groups"/>
    <property type="evidence" value="ECO:0007669"/>
    <property type="project" value="InterPro"/>
</dbReference>
<evidence type="ECO:0000313" key="4">
    <source>
        <dbReference type="EMBL" id="MDH1631740.1"/>
    </source>
</evidence>
<evidence type="ECO:0000313" key="5">
    <source>
        <dbReference type="Proteomes" id="UP001160882"/>
    </source>
</evidence>
<dbReference type="Gene3D" id="3.40.630.30">
    <property type="match status" value="1"/>
</dbReference>
<evidence type="ECO:0000256" key="2">
    <source>
        <dbReference type="ARBA" id="ARBA00023315"/>
    </source>
</evidence>
<dbReference type="InterPro" id="IPR050832">
    <property type="entry name" value="Bact_Acetyltransf"/>
</dbReference>
<dbReference type="InterPro" id="IPR016181">
    <property type="entry name" value="Acyl_CoA_acyltransferase"/>
</dbReference>
<accession>A0AA42RYI5</accession>
<sequence>MDAAIRLRRAMLDDADEVAVLVAEAYSPYIARIGRAPAPMLDDYRQVMQDDEVFVAIQDTRIVGVLVLRQEGSVMLLVNVAVLPDCKGQGIGRRLMTFCEEHARAAGCMAVRLYTHERMVENIEIYMKAGYRETHRATEDGFARVFMEKATLLS</sequence>
<reference evidence="4" key="1">
    <citation type="submission" date="2022-09" db="EMBL/GenBank/DDBJ databases">
        <title>Intensive care unit water sources are persistently colonized with multi-drug resistant bacteria and are the site of extensive horizontal gene transfer of antibiotic resistance genes.</title>
        <authorList>
            <person name="Diorio-Toth L."/>
        </authorList>
    </citation>
    <scope>NUCLEOTIDE SEQUENCE</scope>
    <source>
        <strain evidence="4">GD03782</strain>
    </source>
</reference>
<dbReference type="Proteomes" id="UP001160882">
    <property type="component" value="Unassembled WGS sequence"/>
</dbReference>
<dbReference type="Pfam" id="PF00583">
    <property type="entry name" value="Acetyltransf_1"/>
    <property type="match status" value="1"/>
</dbReference>
<dbReference type="SUPFAM" id="SSF55729">
    <property type="entry name" value="Acyl-CoA N-acyltransferases (Nat)"/>
    <property type="match status" value="1"/>
</dbReference>
<dbReference type="CDD" id="cd04301">
    <property type="entry name" value="NAT_SF"/>
    <property type="match status" value="1"/>
</dbReference>
<dbReference type="RefSeq" id="WP_280082533.1">
    <property type="nucleotide sequence ID" value="NZ_JAOCGG010000033.1"/>
</dbReference>
<organism evidence="4 5">
    <name type="scientific">Pseudomonas mosselii</name>
    <dbReference type="NCBI Taxonomy" id="78327"/>
    <lineage>
        <taxon>Bacteria</taxon>
        <taxon>Pseudomonadati</taxon>
        <taxon>Pseudomonadota</taxon>
        <taxon>Gammaproteobacteria</taxon>
        <taxon>Pseudomonadales</taxon>
        <taxon>Pseudomonadaceae</taxon>
        <taxon>Pseudomonas</taxon>
    </lineage>
</organism>
<dbReference type="AlphaFoldDB" id="A0AA42RYI5"/>
<dbReference type="PANTHER" id="PTHR43877">
    <property type="entry name" value="AMINOALKYLPHOSPHONATE N-ACETYLTRANSFERASE-RELATED-RELATED"/>
    <property type="match status" value="1"/>
</dbReference>
<keyword evidence="2" id="KW-0012">Acyltransferase</keyword>